<comment type="similarity">
    <text evidence="1">Belongs to the EcnA/EcnB lipoprotein family.</text>
</comment>
<dbReference type="RefSeq" id="WP_386818291.1">
    <property type="nucleotide sequence ID" value="NZ_JBHUIT010000002.1"/>
</dbReference>
<dbReference type="Proteomes" id="UP001597375">
    <property type="component" value="Unassembled WGS sequence"/>
</dbReference>
<keyword evidence="5" id="KW-0564">Palmitate</keyword>
<proteinExistence type="inferred from homology"/>
<evidence type="ECO:0000256" key="2">
    <source>
        <dbReference type="ARBA" id="ARBA00022475"/>
    </source>
</evidence>
<evidence type="ECO:0000313" key="7">
    <source>
        <dbReference type="EMBL" id="MFD2255634.1"/>
    </source>
</evidence>
<evidence type="ECO:0000256" key="1">
    <source>
        <dbReference type="ARBA" id="ARBA00010296"/>
    </source>
</evidence>
<evidence type="ECO:0000256" key="5">
    <source>
        <dbReference type="ARBA" id="ARBA00023139"/>
    </source>
</evidence>
<protein>
    <submittedName>
        <fullName evidence="7">Entericidin A/B family lipoprotein</fullName>
    </submittedName>
</protein>
<evidence type="ECO:0000256" key="4">
    <source>
        <dbReference type="ARBA" id="ARBA00023136"/>
    </source>
</evidence>
<dbReference type="EMBL" id="JBHUIT010000002">
    <property type="protein sequence ID" value="MFD2255634.1"/>
    <property type="molecule type" value="Genomic_DNA"/>
</dbReference>
<keyword evidence="4" id="KW-0472">Membrane</keyword>
<accession>A0ABW5D4J9</accession>
<evidence type="ECO:0000256" key="6">
    <source>
        <dbReference type="ARBA" id="ARBA00023288"/>
    </source>
</evidence>
<keyword evidence="6 7" id="KW-0449">Lipoprotein</keyword>
<dbReference type="Pfam" id="PF08085">
    <property type="entry name" value="Entericidin"/>
    <property type="match status" value="1"/>
</dbReference>
<keyword evidence="8" id="KW-1185">Reference proteome</keyword>
<dbReference type="InterPro" id="IPR012556">
    <property type="entry name" value="Entericidin"/>
</dbReference>
<reference evidence="8" key="1">
    <citation type="journal article" date="2019" name="Int. J. Syst. Evol. Microbiol.">
        <title>The Global Catalogue of Microorganisms (GCM) 10K type strain sequencing project: providing services to taxonomists for standard genome sequencing and annotation.</title>
        <authorList>
            <consortium name="The Broad Institute Genomics Platform"/>
            <consortium name="The Broad Institute Genome Sequencing Center for Infectious Disease"/>
            <person name="Wu L."/>
            <person name="Ma J."/>
        </authorList>
    </citation>
    <scope>NUCLEOTIDE SEQUENCE [LARGE SCALE GENOMIC DNA]</scope>
    <source>
        <strain evidence="8">CGMCC 4.7106</strain>
    </source>
</reference>
<comment type="caution">
    <text evidence="7">The sequence shown here is derived from an EMBL/GenBank/DDBJ whole genome shotgun (WGS) entry which is preliminary data.</text>
</comment>
<name>A0ABW5D4J9_9BACT</name>
<evidence type="ECO:0000256" key="3">
    <source>
        <dbReference type="ARBA" id="ARBA00022729"/>
    </source>
</evidence>
<keyword evidence="2" id="KW-1003">Cell membrane</keyword>
<organism evidence="7 8">
    <name type="scientific">Luteolibacter algae</name>
    <dbReference type="NCBI Taxonomy" id="454151"/>
    <lineage>
        <taxon>Bacteria</taxon>
        <taxon>Pseudomonadati</taxon>
        <taxon>Verrucomicrobiota</taxon>
        <taxon>Verrucomicrobiia</taxon>
        <taxon>Verrucomicrobiales</taxon>
        <taxon>Verrucomicrobiaceae</taxon>
        <taxon>Luteolibacter</taxon>
    </lineage>
</organism>
<keyword evidence="3" id="KW-0732">Signal</keyword>
<sequence length="62" mass="6530">MNPLFISKTVEQTSKKPPLRMVAMAAGAATILALASTSCATTRGFGQDVEKVGDEIQTHATH</sequence>
<evidence type="ECO:0000313" key="8">
    <source>
        <dbReference type="Proteomes" id="UP001597375"/>
    </source>
</evidence>
<gene>
    <name evidence="7" type="ORF">ACFSSA_03015</name>
</gene>